<dbReference type="AlphaFoldDB" id="A0A7W8GAV2"/>
<dbReference type="SUPFAM" id="SSF51230">
    <property type="entry name" value="Single hybrid motif"/>
    <property type="match status" value="1"/>
</dbReference>
<reference evidence="2 3" key="1">
    <citation type="submission" date="2020-08" db="EMBL/GenBank/DDBJ databases">
        <title>Genomic Encyclopedia of Type Strains, Phase IV (KMG-IV): sequencing the most valuable type-strain genomes for metagenomic binning, comparative biology and taxonomic classification.</title>
        <authorList>
            <person name="Goeker M."/>
        </authorList>
    </citation>
    <scope>NUCLEOTIDE SEQUENCE [LARGE SCALE GENOMIC DNA]</scope>
    <source>
        <strain evidence="2 3">DSM 103462</strain>
    </source>
</reference>
<keyword evidence="1" id="KW-1133">Transmembrane helix</keyword>
<dbReference type="Proteomes" id="UP000518887">
    <property type="component" value="Unassembled WGS sequence"/>
</dbReference>
<dbReference type="RefSeq" id="WP_184660934.1">
    <property type="nucleotide sequence ID" value="NZ_JACHFQ010000008.1"/>
</dbReference>
<dbReference type="NCBIfam" id="TIGR03794">
    <property type="entry name" value="NHLM_micro_HlyD"/>
    <property type="match status" value="1"/>
</dbReference>
<dbReference type="PANTHER" id="PTHR30469:SF15">
    <property type="entry name" value="HLYD FAMILY OF SECRETION PROTEINS"/>
    <property type="match status" value="1"/>
</dbReference>
<dbReference type="EMBL" id="JACHFQ010000008">
    <property type="protein sequence ID" value="MBB5227062.1"/>
    <property type="molecule type" value="Genomic_DNA"/>
</dbReference>
<dbReference type="GO" id="GO:0015562">
    <property type="term" value="F:efflux transmembrane transporter activity"/>
    <property type="evidence" value="ECO:0007669"/>
    <property type="project" value="TreeGrafter"/>
</dbReference>
<sequence>MKRAIFRKSALDRIASLDQLDQTMTVVKPSSLLALISVTIIIVVALMWGIFGTVPDTVNGTGVLVNSDHITSVKYANQGAVKNIFVNHGDTVHNGQIIARIERQDILDQIKVQEKKLEGYLKMQEMVRSTRRGGSENQWMMKSLFEQGLITEQEYFNSRQTEMNLDQQVTELKQQILLLNDKYQTATQVVATASGRVMEIPVRRGDYVQPGSTIAVIESGAGDATIGALVYFPAVEGKKIRPGMKIGLAPTTVKQEEYGFIQGLITDVSEFPVSDNYLISSLQNISLANTFHQIQNPIEVKVSIIPDPTTYSGYKWSSSKGPAQKIGSGYICSAKVTTDSKRPISLIVPTLKKKLLGVGED</sequence>
<evidence type="ECO:0000313" key="2">
    <source>
        <dbReference type="EMBL" id="MBB5227062.1"/>
    </source>
</evidence>
<name>A0A7W8GAV2_9SPIR</name>
<keyword evidence="1" id="KW-0812">Transmembrane</keyword>
<dbReference type="Gene3D" id="1.10.287.470">
    <property type="entry name" value="Helix hairpin bin"/>
    <property type="match status" value="1"/>
</dbReference>
<gene>
    <name evidence="2" type="ORF">HNP76_002458</name>
</gene>
<feature type="transmembrane region" description="Helical" evidence="1">
    <location>
        <begin position="32"/>
        <end position="51"/>
    </location>
</feature>
<dbReference type="InterPro" id="IPR011053">
    <property type="entry name" value="Single_hybrid_motif"/>
</dbReference>
<evidence type="ECO:0000256" key="1">
    <source>
        <dbReference type="SAM" id="Phobius"/>
    </source>
</evidence>
<protein>
    <submittedName>
        <fullName evidence="2">HlyD family secretion protein</fullName>
    </submittedName>
</protein>
<dbReference type="Gene3D" id="2.40.50.100">
    <property type="match status" value="1"/>
</dbReference>
<keyword evidence="1" id="KW-0472">Membrane</keyword>
<dbReference type="PANTHER" id="PTHR30469">
    <property type="entry name" value="MULTIDRUG RESISTANCE PROTEIN MDTA"/>
    <property type="match status" value="1"/>
</dbReference>
<keyword evidence="3" id="KW-1185">Reference proteome</keyword>
<organism evidence="2 3">
    <name type="scientific">Treponema ruminis</name>
    <dbReference type="NCBI Taxonomy" id="744515"/>
    <lineage>
        <taxon>Bacteria</taxon>
        <taxon>Pseudomonadati</taxon>
        <taxon>Spirochaetota</taxon>
        <taxon>Spirochaetia</taxon>
        <taxon>Spirochaetales</taxon>
        <taxon>Treponemataceae</taxon>
        <taxon>Treponema</taxon>
    </lineage>
</organism>
<dbReference type="InterPro" id="IPR022275">
    <property type="entry name" value="NHPM_bacteriocin_SS_HylD"/>
</dbReference>
<dbReference type="GO" id="GO:1990281">
    <property type="term" value="C:efflux pump complex"/>
    <property type="evidence" value="ECO:0007669"/>
    <property type="project" value="TreeGrafter"/>
</dbReference>
<accession>A0A7W8GAV2</accession>
<evidence type="ECO:0000313" key="3">
    <source>
        <dbReference type="Proteomes" id="UP000518887"/>
    </source>
</evidence>
<comment type="caution">
    <text evidence="2">The sequence shown here is derived from an EMBL/GenBank/DDBJ whole genome shotgun (WGS) entry which is preliminary data.</text>
</comment>
<proteinExistence type="predicted"/>